<dbReference type="InterPro" id="IPR000719">
    <property type="entry name" value="Prot_kinase_dom"/>
</dbReference>
<evidence type="ECO:0000313" key="3">
    <source>
        <dbReference type="Proteomes" id="UP000676565"/>
    </source>
</evidence>
<gene>
    <name evidence="2" type="ORF">J8F10_06855</name>
</gene>
<reference evidence="2 3" key="1">
    <citation type="submission" date="2021-04" db="EMBL/GenBank/DDBJ databases">
        <authorList>
            <person name="Ivanova A."/>
        </authorList>
    </citation>
    <scope>NUCLEOTIDE SEQUENCE [LARGE SCALE GENOMIC DNA]</scope>
    <source>
        <strain evidence="2 3">G18</strain>
    </source>
</reference>
<dbReference type="CDD" id="cd14014">
    <property type="entry name" value="STKc_PknB_like"/>
    <property type="match status" value="1"/>
</dbReference>
<name>A0ABS5BMR8_9BACT</name>
<dbReference type="Proteomes" id="UP000676565">
    <property type="component" value="Unassembled WGS sequence"/>
</dbReference>
<dbReference type="PROSITE" id="PS00108">
    <property type="entry name" value="PROTEIN_KINASE_ST"/>
    <property type="match status" value="1"/>
</dbReference>
<keyword evidence="3" id="KW-1185">Reference proteome</keyword>
<dbReference type="InterPro" id="IPR008271">
    <property type="entry name" value="Ser/Thr_kinase_AS"/>
</dbReference>
<dbReference type="PANTHER" id="PTHR24361">
    <property type="entry name" value="MITOGEN-ACTIVATED KINASE KINASE KINASE"/>
    <property type="match status" value="1"/>
</dbReference>
<dbReference type="PIRSF" id="PIRSF000654">
    <property type="entry name" value="Integrin-linked_kinase"/>
    <property type="match status" value="1"/>
</dbReference>
<dbReference type="InterPro" id="IPR011009">
    <property type="entry name" value="Kinase-like_dom_sf"/>
</dbReference>
<dbReference type="InterPro" id="IPR053235">
    <property type="entry name" value="Ser_Thr_kinase"/>
</dbReference>
<comment type="caution">
    <text evidence="2">The sequence shown here is derived from an EMBL/GenBank/DDBJ whole genome shotgun (WGS) entry which is preliminary data.</text>
</comment>
<evidence type="ECO:0000259" key="1">
    <source>
        <dbReference type="PROSITE" id="PS50011"/>
    </source>
</evidence>
<keyword evidence="2" id="KW-0418">Kinase</keyword>
<dbReference type="RefSeq" id="WP_210653104.1">
    <property type="nucleotide sequence ID" value="NZ_JAGKQQ010000001.1"/>
</dbReference>
<evidence type="ECO:0000313" key="2">
    <source>
        <dbReference type="EMBL" id="MBP3955000.1"/>
    </source>
</evidence>
<dbReference type="Gene3D" id="3.30.200.20">
    <property type="entry name" value="Phosphorylase Kinase, domain 1"/>
    <property type="match status" value="1"/>
</dbReference>
<sequence length="289" mass="32842">MADINTTLAGYRLRSLLQTGQTSQVFEVVELQSNRHFAMKVLLPEAAEKPEQRRALFNEAEIGVKLTHANVIRIVKVNRAKDTPHFIMEFFPSGSLRLRVQAKDFTFIREHARKIFKGAATGLAYMNASGYVHRDVKPDNILVNSLGDTKMIDFAISKPIPTGFAKWFYRKSKPQGTPSFMSPEQISDEMPDGRSDIYSYGCTLYELTTGRPPFRGTSMNDLLGRHFTEKPSGPAMYNPDLTDEFSAFVLKLLAKKKTDRPANFHEVLIELRKVKQIYKSVVEKDVEEM</sequence>
<dbReference type="Pfam" id="PF00069">
    <property type="entry name" value="Pkinase"/>
    <property type="match status" value="1"/>
</dbReference>
<feature type="domain" description="Protein kinase" evidence="1">
    <location>
        <begin position="11"/>
        <end position="278"/>
    </location>
</feature>
<dbReference type="SUPFAM" id="SSF56112">
    <property type="entry name" value="Protein kinase-like (PK-like)"/>
    <property type="match status" value="1"/>
</dbReference>
<dbReference type="Gene3D" id="1.10.510.10">
    <property type="entry name" value="Transferase(Phosphotransferase) domain 1"/>
    <property type="match status" value="1"/>
</dbReference>
<dbReference type="GO" id="GO:0004674">
    <property type="term" value="F:protein serine/threonine kinase activity"/>
    <property type="evidence" value="ECO:0007669"/>
    <property type="project" value="UniProtKB-KW"/>
</dbReference>
<dbReference type="PROSITE" id="PS50011">
    <property type="entry name" value="PROTEIN_KINASE_DOM"/>
    <property type="match status" value="1"/>
</dbReference>
<dbReference type="EMBL" id="JAGKQQ010000001">
    <property type="protein sequence ID" value="MBP3955000.1"/>
    <property type="molecule type" value="Genomic_DNA"/>
</dbReference>
<accession>A0ABS5BMR8</accession>
<dbReference type="SMART" id="SM00220">
    <property type="entry name" value="S_TKc"/>
    <property type="match status" value="1"/>
</dbReference>
<organism evidence="2 3">
    <name type="scientific">Gemmata palustris</name>
    <dbReference type="NCBI Taxonomy" id="2822762"/>
    <lineage>
        <taxon>Bacteria</taxon>
        <taxon>Pseudomonadati</taxon>
        <taxon>Planctomycetota</taxon>
        <taxon>Planctomycetia</taxon>
        <taxon>Gemmatales</taxon>
        <taxon>Gemmataceae</taxon>
        <taxon>Gemmata</taxon>
    </lineage>
</organism>
<protein>
    <submittedName>
        <fullName evidence="2">Serine/threonine protein kinase</fullName>
    </submittedName>
</protein>
<keyword evidence="2" id="KW-0808">Transferase</keyword>
<keyword evidence="2" id="KW-0723">Serine/threonine-protein kinase</keyword>
<proteinExistence type="predicted"/>